<dbReference type="Gene3D" id="2.60.40.1320">
    <property type="entry name" value="SRS domain"/>
    <property type="match status" value="2"/>
</dbReference>
<gene>
    <name evidence="2" type="ORF">TGP89_258810</name>
</gene>
<name>A0A086JB20_TOXGO</name>
<reference evidence="2 3" key="1">
    <citation type="submission" date="2014-03" db="EMBL/GenBank/DDBJ databases">
        <authorList>
            <person name="Sibley D."/>
            <person name="Venepally P."/>
            <person name="Karamycheva S."/>
            <person name="Hadjithomas M."/>
            <person name="Khan A."/>
            <person name="Brunk B."/>
            <person name="Roos D."/>
            <person name="Caler E."/>
            <person name="Lorenzi H."/>
        </authorList>
    </citation>
    <scope>NUCLEOTIDE SEQUENCE [LARGE SCALE GENOMIC DNA]</scope>
    <source>
        <strain evidence="3">p89</strain>
    </source>
</reference>
<dbReference type="VEuPathDB" id="ToxoDB:TGP89_258810"/>
<dbReference type="AlphaFoldDB" id="A0A086JB20"/>
<dbReference type="GO" id="GO:0016020">
    <property type="term" value="C:membrane"/>
    <property type="evidence" value="ECO:0007669"/>
    <property type="project" value="InterPro"/>
</dbReference>
<evidence type="ECO:0000259" key="1">
    <source>
        <dbReference type="Pfam" id="PF04092"/>
    </source>
</evidence>
<proteinExistence type="predicted"/>
<dbReference type="InterPro" id="IPR007226">
    <property type="entry name" value="SRS_dom"/>
</dbReference>
<dbReference type="Proteomes" id="UP000028828">
    <property type="component" value="Unassembled WGS sequence"/>
</dbReference>
<protein>
    <submittedName>
        <fullName evidence="2">SAG-related sequence SRS27B</fullName>
    </submittedName>
</protein>
<organism evidence="2 3">
    <name type="scientific">Toxoplasma gondii p89</name>
    <dbReference type="NCBI Taxonomy" id="943119"/>
    <lineage>
        <taxon>Eukaryota</taxon>
        <taxon>Sar</taxon>
        <taxon>Alveolata</taxon>
        <taxon>Apicomplexa</taxon>
        <taxon>Conoidasida</taxon>
        <taxon>Coccidia</taxon>
        <taxon>Eucoccidiorida</taxon>
        <taxon>Eimeriorina</taxon>
        <taxon>Sarcocystidae</taxon>
        <taxon>Toxoplasma</taxon>
    </lineage>
</organism>
<comment type="caution">
    <text evidence="2">The sequence shown here is derived from an EMBL/GenBank/DDBJ whole genome shotgun (WGS) entry which is preliminary data.</text>
</comment>
<dbReference type="Pfam" id="PF04092">
    <property type="entry name" value="SAG"/>
    <property type="match status" value="1"/>
</dbReference>
<sequence length="296" mass="31609">MDRTSVHAGGVFGHLSRALFLAGLLHSVRHHTALSTATQETPTKKCESGQIEVSLTPLELAVKLECSSGSQLFPSEYFNALAYSDGKCGEQGTALDDLLDDGEGTINNTELVITKLPTEEKRLCYQCKSGGAVTCSAVIIVASLPKSCMASEAVGRHMQARSTDLVLELKGTTPVFFSCPDGDTLDPSGNDEVYVGDDCGKKSSRTDVERKGGSENGYSFKMNKAPTQQETFCYKCKKSDGAIDDCMVKIKTVPTITIVLPPDDDLSSGAAVTNYVSGHLCMAALWLGFRFLNGAP</sequence>
<dbReference type="OrthoDB" id="329791at2759"/>
<evidence type="ECO:0000313" key="2">
    <source>
        <dbReference type="EMBL" id="KFG29338.1"/>
    </source>
</evidence>
<evidence type="ECO:0000313" key="3">
    <source>
        <dbReference type="Proteomes" id="UP000028828"/>
    </source>
</evidence>
<dbReference type="InterPro" id="IPR036755">
    <property type="entry name" value="SRS_dom_sf"/>
</dbReference>
<feature type="domain" description="SRS" evidence="1">
    <location>
        <begin position="47"/>
        <end position="130"/>
    </location>
</feature>
<dbReference type="EMBL" id="AEYI02002182">
    <property type="protein sequence ID" value="KFG29338.1"/>
    <property type="molecule type" value="Genomic_DNA"/>
</dbReference>
<accession>A0A086JB20</accession>